<evidence type="ECO:0000313" key="11">
    <source>
        <dbReference type="EMBL" id="MBC5616791.1"/>
    </source>
</evidence>
<evidence type="ECO:0000313" key="12">
    <source>
        <dbReference type="Proteomes" id="UP000636891"/>
    </source>
</evidence>
<keyword evidence="8" id="KW-0460">Magnesium</keyword>
<evidence type="ECO:0000256" key="8">
    <source>
        <dbReference type="ARBA" id="ARBA00022842"/>
    </source>
</evidence>
<gene>
    <name evidence="11" type="ORF">H8S08_07125</name>
</gene>
<keyword evidence="7" id="KW-0274">FAD</keyword>
<keyword evidence="5 11" id="KW-0808">Transferase</keyword>
<evidence type="ECO:0000256" key="2">
    <source>
        <dbReference type="ARBA" id="ARBA00011955"/>
    </source>
</evidence>
<protein>
    <recommendedName>
        <fullName evidence="3">FAD:protein FMN transferase</fullName>
        <ecNumber evidence="2">2.7.1.180</ecNumber>
    </recommendedName>
    <alternativeName>
        <fullName evidence="9">Flavin transferase</fullName>
    </alternativeName>
</protein>
<comment type="catalytic activity">
    <reaction evidence="10">
        <text>L-threonyl-[protein] + FAD = FMN-L-threonyl-[protein] + AMP + H(+)</text>
        <dbReference type="Rhea" id="RHEA:36847"/>
        <dbReference type="Rhea" id="RHEA-COMP:11060"/>
        <dbReference type="Rhea" id="RHEA-COMP:11061"/>
        <dbReference type="ChEBI" id="CHEBI:15378"/>
        <dbReference type="ChEBI" id="CHEBI:30013"/>
        <dbReference type="ChEBI" id="CHEBI:57692"/>
        <dbReference type="ChEBI" id="CHEBI:74257"/>
        <dbReference type="ChEBI" id="CHEBI:456215"/>
        <dbReference type="EC" id="2.7.1.180"/>
    </reaction>
</comment>
<evidence type="ECO:0000256" key="10">
    <source>
        <dbReference type="ARBA" id="ARBA00048540"/>
    </source>
</evidence>
<reference evidence="11 12" key="1">
    <citation type="submission" date="2020-08" db="EMBL/GenBank/DDBJ databases">
        <title>Genome public.</title>
        <authorList>
            <person name="Liu C."/>
            <person name="Sun Q."/>
        </authorList>
    </citation>
    <scope>NUCLEOTIDE SEQUENCE [LARGE SCALE GENOMIC DNA]</scope>
    <source>
        <strain evidence="11 12">New-7</strain>
    </source>
</reference>
<dbReference type="PANTHER" id="PTHR30040">
    <property type="entry name" value="THIAMINE BIOSYNTHESIS LIPOPROTEIN APBE"/>
    <property type="match status" value="1"/>
</dbReference>
<evidence type="ECO:0000256" key="4">
    <source>
        <dbReference type="ARBA" id="ARBA00022630"/>
    </source>
</evidence>
<dbReference type="InterPro" id="IPR003374">
    <property type="entry name" value="ApbE-like_sf"/>
</dbReference>
<dbReference type="InterPro" id="IPR024932">
    <property type="entry name" value="ApbE"/>
</dbReference>
<keyword evidence="12" id="KW-1185">Reference proteome</keyword>
<dbReference type="EMBL" id="JACOOK010000003">
    <property type="protein sequence ID" value="MBC5616791.1"/>
    <property type="molecule type" value="Genomic_DNA"/>
</dbReference>
<proteinExistence type="predicted"/>
<dbReference type="SUPFAM" id="SSF143631">
    <property type="entry name" value="ApbE-like"/>
    <property type="match status" value="1"/>
</dbReference>
<keyword evidence="4" id="KW-0285">Flavoprotein</keyword>
<dbReference type="RefSeq" id="WP_118457815.1">
    <property type="nucleotide sequence ID" value="NZ_JACOOK010000003.1"/>
</dbReference>
<evidence type="ECO:0000256" key="9">
    <source>
        <dbReference type="ARBA" id="ARBA00031306"/>
    </source>
</evidence>
<comment type="cofactor">
    <cofactor evidence="1">
        <name>Mg(2+)</name>
        <dbReference type="ChEBI" id="CHEBI:18420"/>
    </cofactor>
</comment>
<evidence type="ECO:0000256" key="6">
    <source>
        <dbReference type="ARBA" id="ARBA00022723"/>
    </source>
</evidence>
<dbReference type="EC" id="2.7.1.180" evidence="2"/>
<evidence type="ECO:0000256" key="7">
    <source>
        <dbReference type="ARBA" id="ARBA00022827"/>
    </source>
</evidence>
<sequence>MGDAVSHTFRQMQNGTGLFYGWFEAMHSRFDLLTVGPTENEAAALCRDIAAEIRRIENRLNRFDEASDVWQINQNTFYDKCPADPELLGIFADALRYREMTGGAFDIAIQTPEYLPGESCFAVDPACEAVVKLRPDAIFDFGGYGKGYALQQALGMLKNAGITTALVNFGNSSVCGIGCHPSGDSWQVGVENPLRRGENMTFFGLNDLCLSSSGNLPSNRGHIRSPRTGKPVTDNRIVSVAAPSALDSEVLSTALFVADAAQRQTVLRHFALARVAEMDFTTAGHTTREAV</sequence>
<evidence type="ECO:0000256" key="5">
    <source>
        <dbReference type="ARBA" id="ARBA00022679"/>
    </source>
</evidence>
<dbReference type="Pfam" id="PF02424">
    <property type="entry name" value="ApbE"/>
    <property type="match status" value="1"/>
</dbReference>
<dbReference type="Proteomes" id="UP000636891">
    <property type="component" value="Unassembled WGS sequence"/>
</dbReference>
<dbReference type="GO" id="GO:0016740">
    <property type="term" value="F:transferase activity"/>
    <property type="evidence" value="ECO:0007669"/>
    <property type="project" value="UniProtKB-KW"/>
</dbReference>
<evidence type="ECO:0000256" key="1">
    <source>
        <dbReference type="ARBA" id="ARBA00001946"/>
    </source>
</evidence>
<accession>A0ABR7CMA7</accession>
<keyword evidence="6" id="KW-0479">Metal-binding</keyword>
<name>A0ABR7CMA7_9BACT</name>
<dbReference type="Gene3D" id="3.10.520.10">
    <property type="entry name" value="ApbE-like domains"/>
    <property type="match status" value="2"/>
</dbReference>
<evidence type="ECO:0000256" key="3">
    <source>
        <dbReference type="ARBA" id="ARBA00016337"/>
    </source>
</evidence>
<dbReference type="PANTHER" id="PTHR30040:SF2">
    <property type="entry name" value="FAD:PROTEIN FMN TRANSFERASE"/>
    <property type="match status" value="1"/>
</dbReference>
<organism evidence="11 12">
    <name type="scientific">Alistipes hominis</name>
    <dbReference type="NCBI Taxonomy" id="2763015"/>
    <lineage>
        <taxon>Bacteria</taxon>
        <taxon>Pseudomonadati</taxon>
        <taxon>Bacteroidota</taxon>
        <taxon>Bacteroidia</taxon>
        <taxon>Bacteroidales</taxon>
        <taxon>Rikenellaceae</taxon>
        <taxon>Alistipes</taxon>
    </lineage>
</organism>
<comment type="caution">
    <text evidence="11">The sequence shown here is derived from an EMBL/GenBank/DDBJ whole genome shotgun (WGS) entry which is preliminary data.</text>
</comment>